<dbReference type="Gene3D" id="3.90.1200.10">
    <property type="match status" value="1"/>
</dbReference>
<dbReference type="InterPro" id="IPR011009">
    <property type="entry name" value="Kinase-like_dom_sf"/>
</dbReference>
<gene>
    <name evidence="2" type="ORF">RR48_02897</name>
</gene>
<name>A0A0N0PB04_PAPMA</name>
<protein>
    <recommendedName>
        <fullName evidence="1">CHK kinase-like domain-containing protein</fullName>
    </recommendedName>
</protein>
<evidence type="ECO:0000313" key="3">
    <source>
        <dbReference type="Proteomes" id="UP000053240"/>
    </source>
</evidence>
<sequence>MSDAEQLVRDLVQKIAEEQGYGDCHIELKSFTTGGANYTSQLFHITITAPDKDDLKLFAKIACVGEQIRKQTPFKMFETEIYFYTELLKHYQDLEEKHNVPKQHRLATVKFYGCNQEYLNEILVLEDLSSLGFDIHDRFKSFDWEYAARSIVELAKLHALSIAFSKEKPEEYEVLAKFLSFELNPEDFKPMMENMARSALAVVKEENRWRLEAHLQKMKDLKSSHYFRPLNCPVVTHGDFRPSNLMHRVHEDGRLELVPVDYQMLKVSNPGIDLMYYIFGGSDEDFRDKHYHQLLDYYYEQLSNALVRLDIDPVKTYPKEAFDSDIKEVEPYGIFVGMMMVPLLTVDAENAPSMDGGDLSDFLIKPNGLAISRLNGIINSFIKLGVL</sequence>
<dbReference type="PANTHER" id="PTHR11012:SF54">
    <property type="entry name" value="CHK KINASE-LIKE DOMAIN-CONTAINING PROTEIN"/>
    <property type="match status" value="1"/>
</dbReference>
<dbReference type="InterPro" id="IPR004119">
    <property type="entry name" value="EcKL"/>
</dbReference>
<dbReference type="PANTHER" id="PTHR11012">
    <property type="entry name" value="PROTEIN KINASE-LIKE DOMAIN-CONTAINING"/>
    <property type="match status" value="1"/>
</dbReference>
<evidence type="ECO:0000313" key="2">
    <source>
        <dbReference type="EMBL" id="KPJ07527.1"/>
    </source>
</evidence>
<dbReference type="STRING" id="76193.A0A0N0PB04"/>
<accession>A0A0N0PB04</accession>
<keyword evidence="3" id="KW-1185">Reference proteome</keyword>
<dbReference type="SUPFAM" id="SSF56112">
    <property type="entry name" value="Protein kinase-like (PK-like)"/>
    <property type="match status" value="1"/>
</dbReference>
<organism evidence="2 3">
    <name type="scientific">Papilio machaon</name>
    <name type="common">Old World swallowtail butterfly</name>
    <dbReference type="NCBI Taxonomy" id="76193"/>
    <lineage>
        <taxon>Eukaryota</taxon>
        <taxon>Metazoa</taxon>
        <taxon>Ecdysozoa</taxon>
        <taxon>Arthropoda</taxon>
        <taxon>Hexapoda</taxon>
        <taxon>Insecta</taxon>
        <taxon>Pterygota</taxon>
        <taxon>Neoptera</taxon>
        <taxon>Endopterygota</taxon>
        <taxon>Lepidoptera</taxon>
        <taxon>Glossata</taxon>
        <taxon>Ditrysia</taxon>
        <taxon>Papilionoidea</taxon>
        <taxon>Papilionidae</taxon>
        <taxon>Papilioninae</taxon>
        <taxon>Papilio</taxon>
    </lineage>
</organism>
<dbReference type="Proteomes" id="UP000053240">
    <property type="component" value="Unassembled WGS sequence"/>
</dbReference>
<reference evidence="2 3" key="1">
    <citation type="journal article" date="2015" name="Nat. Commun.">
        <title>Outbred genome sequencing and CRISPR/Cas9 gene editing in butterflies.</title>
        <authorList>
            <person name="Li X."/>
            <person name="Fan D."/>
            <person name="Zhang W."/>
            <person name="Liu G."/>
            <person name="Zhang L."/>
            <person name="Zhao L."/>
            <person name="Fang X."/>
            <person name="Chen L."/>
            <person name="Dong Y."/>
            <person name="Chen Y."/>
            <person name="Ding Y."/>
            <person name="Zhao R."/>
            <person name="Feng M."/>
            <person name="Zhu Y."/>
            <person name="Feng Y."/>
            <person name="Jiang X."/>
            <person name="Zhu D."/>
            <person name="Xiang H."/>
            <person name="Feng X."/>
            <person name="Li S."/>
            <person name="Wang J."/>
            <person name="Zhang G."/>
            <person name="Kronforst M.R."/>
            <person name="Wang W."/>
        </authorList>
    </citation>
    <scope>NUCLEOTIDE SEQUENCE [LARGE SCALE GENOMIC DNA]</scope>
    <source>
        <strain evidence="2">Ya'a_city_454_Pm</strain>
        <tissue evidence="2">Whole body</tissue>
    </source>
</reference>
<dbReference type="Pfam" id="PF02958">
    <property type="entry name" value="EcKL"/>
    <property type="match status" value="1"/>
</dbReference>
<feature type="domain" description="CHK kinase-like" evidence="1">
    <location>
        <begin position="123"/>
        <end position="308"/>
    </location>
</feature>
<dbReference type="SMART" id="SM00587">
    <property type="entry name" value="CHK"/>
    <property type="match status" value="1"/>
</dbReference>
<dbReference type="InterPro" id="IPR015897">
    <property type="entry name" value="CHK_kinase-like"/>
</dbReference>
<dbReference type="InParanoid" id="A0A0N0PB04"/>
<dbReference type="EMBL" id="KQ461184">
    <property type="protein sequence ID" value="KPJ07527.1"/>
    <property type="molecule type" value="Genomic_DNA"/>
</dbReference>
<proteinExistence type="predicted"/>
<evidence type="ECO:0000259" key="1">
    <source>
        <dbReference type="SMART" id="SM00587"/>
    </source>
</evidence>
<dbReference type="KEGG" id="pmac:106718864"/>
<dbReference type="OrthoDB" id="191037at2759"/>
<dbReference type="AlphaFoldDB" id="A0A0N0PB04"/>